<evidence type="ECO:0000256" key="1">
    <source>
        <dbReference type="ARBA" id="ARBA00004141"/>
    </source>
</evidence>
<dbReference type="PANTHER" id="PTHR19282:SF544">
    <property type="entry name" value="TETRASPANIN"/>
    <property type="match status" value="1"/>
</dbReference>
<organism evidence="7 8">
    <name type="scientific">Macrostomum lignano</name>
    <dbReference type="NCBI Taxonomy" id="282301"/>
    <lineage>
        <taxon>Eukaryota</taxon>
        <taxon>Metazoa</taxon>
        <taxon>Spiralia</taxon>
        <taxon>Lophotrochozoa</taxon>
        <taxon>Platyhelminthes</taxon>
        <taxon>Rhabditophora</taxon>
        <taxon>Macrostomorpha</taxon>
        <taxon>Macrostomida</taxon>
        <taxon>Macrostomidae</taxon>
        <taxon>Macrostomum</taxon>
    </lineage>
</organism>
<dbReference type="PRINTS" id="PR00259">
    <property type="entry name" value="TMFOUR"/>
</dbReference>
<feature type="transmembrane region" description="Helical" evidence="6">
    <location>
        <begin position="86"/>
        <end position="109"/>
    </location>
</feature>
<keyword evidence="3 6" id="KW-1133">Transmembrane helix</keyword>
<feature type="transmembrane region" description="Helical" evidence="6">
    <location>
        <begin position="192"/>
        <end position="219"/>
    </location>
</feature>
<dbReference type="GO" id="GO:0005886">
    <property type="term" value="C:plasma membrane"/>
    <property type="evidence" value="ECO:0007669"/>
    <property type="project" value="TreeGrafter"/>
</dbReference>
<evidence type="ECO:0000256" key="5">
    <source>
        <dbReference type="SAM" id="MobiDB-lite"/>
    </source>
</evidence>
<dbReference type="SUPFAM" id="SSF48652">
    <property type="entry name" value="Tetraspanin"/>
    <property type="match status" value="1"/>
</dbReference>
<dbReference type="Proteomes" id="UP000095280">
    <property type="component" value="Unplaced"/>
</dbReference>
<dbReference type="InterPro" id="IPR008952">
    <property type="entry name" value="Tetraspanin_EC2_sf"/>
</dbReference>
<name>A0A1I8GPG2_9PLAT</name>
<evidence type="ECO:0000256" key="3">
    <source>
        <dbReference type="ARBA" id="ARBA00022989"/>
    </source>
</evidence>
<feature type="transmembrane region" description="Helical" evidence="6">
    <location>
        <begin position="12"/>
        <end position="35"/>
    </location>
</feature>
<evidence type="ECO:0000256" key="6">
    <source>
        <dbReference type="SAM" id="Phobius"/>
    </source>
</evidence>
<keyword evidence="4 6" id="KW-0472">Membrane</keyword>
<evidence type="ECO:0000256" key="2">
    <source>
        <dbReference type="ARBA" id="ARBA00022692"/>
    </source>
</evidence>
<feature type="compositionally biased region" description="Basic and acidic residues" evidence="5">
    <location>
        <begin position="400"/>
        <end position="412"/>
    </location>
</feature>
<protein>
    <submittedName>
        <fullName evidence="8">Tetraspanin</fullName>
    </submittedName>
</protein>
<sequence length="470" mass="50498">MAKGCAQCLRIVLIIINVLFLLIGLAILAGSLFLYFDTTMRNIKASTGLQMEMDIALFVAMAIGAITALAAGFGCCGAFHESTCLLGAFCTFVILVCIVEIGGGIFLYLKRTDPTVYSTINNSLKNGIRNKNETTLPEYIRFTQQWLRCCGANGTEDYSKDMAKAVCTAPDGEQFTEGCASKLYSFIEVNGLWALIVILGVAVIELLCMIFAVSLCCTVRREQDERNAMRQSTETLWSSLQVQVPLQSAHSLDWLQTAVQECGLLPLKLSHGCLIQGELSKCSLNGSQIDELLAMVSIFGCLADNRCSVSSGSNLSCRELDLIKHGASKTGINAVVNAISMAENIGRPICLLLHPWPESEPPVSPAGVSEAMRRAWPSESRCGYRAAVFLLPRDRSLPPVRVEMDSSSRPSDDGPQSADGPEDLLLLPAAANAAAEAAGEPFKVRAVLVTLEMGSAAAAKQQFRGIAAPI</sequence>
<evidence type="ECO:0000256" key="4">
    <source>
        <dbReference type="ARBA" id="ARBA00023136"/>
    </source>
</evidence>
<dbReference type="Gene3D" id="1.10.1450.10">
    <property type="entry name" value="Tetraspanin"/>
    <property type="match status" value="1"/>
</dbReference>
<evidence type="ECO:0000313" key="8">
    <source>
        <dbReference type="WBParaSite" id="maker-uti_cns_0002705-snap-gene-0.3-mRNA-1"/>
    </source>
</evidence>
<dbReference type="WBParaSite" id="maker-uti_cns_0002705-snap-gene-0.3-mRNA-1">
    <property type="protein sequence ID" value="maker-uti_cns_0002705-snap-gene-0.3-mRNA-1"/>
    <property type="gene ID" value="maker-uti_cns_0002705-snap-gene-0.3"/>
</dbReference>
<dbReference type="InterPro" id="IPR018499">
    <property type="entry name" value="Tetraspanin/Peripherin"/>
</dbReference>
<reference evidence="8" key="1">
    <citation type="submission" date="2016-11" db="UniProtKB">
        <authorList>
            <consortium name="WormBaseParasite"/>
        </authorList>
    </citation>
    <scope>IDENTIFICATION</scope>
</reference>
<comment type="subcellular location">
    <subcellularLocation>
        <location evidence="1">Membrane</location>
        <topology evidence="1">Multi-pass membrane protein</topology>
    </subcellularLocation>
</comment>
<keyword evidence="7" id="KW-1185">Reference proteome</keyword>
<dbReference type="PANTHER" id="PTHR19282">
    <property type="entry name" value="TETRASPANIN"/>
    <property type="match status" value="1"/>
</dbReference>
<evidence type="ECO:0000313" key="7">
    <source>
        <dbReference type="Proteomes" id="UP000095280"/>
    </source>
</evidence>
<dbReference type="AlphaFoldDB" id="A0A1I8GPG2"/>
<proteinExistence type="predicted"/>
<keyword evidence="2 6" id="KW-0812">Transmembrane</keyword>
<dbReference type="Pfam" id="PF00335">
    <property type="entry name" value="Tetraspanin"/>
    <property type="match status" value="1"/>
</dbReference>
<feature type="region of interest" description="Disordered" evidence="5">
    <location>
        <begin position="400"/>
        <end position="422"/>
    </location>
</feature>
<accession>A0A1I8GPG2</accession>
<feature type="transmembrane region" description="Helical" evidence="6">
    <location>
        <begin position="55"/>
        <end position="79"/>
    </location>
</feature>